<keyword evidence="12" id="KW-1185">Reference proteome</keyword>
<feature type="region of interest" description="Disordered" evidence="8">
    <location>
        <begin position="105"/>
        <end position="130"/>
    </location>
</feature>
<dbReference type="Gene3D" id="3.30.160.60">
    <property type="entry name" value="Classic Zinc Finger"/>
    <property type="match status" value="2"/>
</dbReference>
<dbReference type="PANTHER" id="PTHR40626:SF32">
    <property type="entry name" value="ZINC FINGER PROTEIN RST2"/>
    <property type="match status" value="1"/>
</dbReference>
<feature type="compositionally biased region" description="Low complexity" evidence="8">
    <location>
        <begin position="432"/>
        <end position="454"/>
    </location>
</feature>
<dbReference type="PROSITE" id="PS50157">
    <property type="entry name" value="ZINC_FINGER_C2H2_2"/>
    <property type="match status" value="2"/>
</dbReference>
<feature type="compositionally biased region" description="Low complexity" evidence="8">
    <location>
        <begin position="954"/>
        <end position="970"/>
    </location>
</feature>
<keyword evidence="6" id="KW-0539">Nucleus</keyword>
<evidence type="ECO:0000256" key="5">
    <source>
        <dbReference type="ARBA" id="ARBA00022833"/>
    </source>
</evidence>
<feature type="region of interest" description="Disordered" evidence="8">
    <location>
        <begin position="308"/>
        <end position="333"/>
    </location>
</feature>
<feature type="region of interest" description="Disordered" evidence="8">
    <location>
        <begin position="652"/>
        <end position="695"/>
    </location>
</feature>
<evidence type="ECO:0000256" key="7">
    <source>
        <dbReference type="PROSITE-ProRule" id="PRU00042"/>
    </source>
</evidence>
<evidence type="ECO:0000256" key="1">
    <source>
        <dbReference type="ARBA" id="ARBA00004123"/>
    </source>
</evidence>
<evidence type="ECO:0000313" key="12">
    <source>
        <dbReference type="Proteomes" id="UP000019462"/>
    </source>
</evidence>
<evidence type="ECO:0000256" key="9">
    <source>
        <dbReference type="SAM" id="SignalP"/>
    </source>
</evidence>
<feature type="compositionally biased region" description="Basic and acidic residues" evidence="8">
    <location>
        <begin position="1390"/>
        <end position="1405"/>
    </location>
</feature>
<evidence type="ECO:0000313" key="11">
    <source>
        <dbReference type="EMBL" id="ETS59689.1"/>
    </source>
</evidence>
<dbReference type="GO" id="GO:0000981">
    <property type="term" value="F:DNA-binding transcription factor activity, RNA polymerase II-specific"/>
    <property type="evidence" value="ECO:0007669"/>
    <property type="project" value="InterPro"/>
</dbReference>
<gene>
    <name evidence="11" type="ORF">PaG_06622</name>
</gene>
<dbReference type="GO" id="GO:0000978">
    <property type="term" value="F:RNA polymerase II cis-regulatory region sequence-specific DNA binding"/>
    <property type="evidence" value="ECO:0007669"/>
    <property type="project" value="InterPro"/>
</dbReference>
<feature type="compositionally biased region" description="Polar residues" evidence="8">
    <location>
        <begin position="311"/>
        <end position="321"/>
    </location>
</feature>
<dbReference type="InterPro" id="IPR013087">
    <property type="entry name" value="Znf_C2H2_type"/>
</dbReference>
<feature type="compositionally biased region" description="Polar residues" evidence="8">
    <location>
        <begin position="777"/>
        <end position="790"/>
    </location>
</feature>
<dbReference type="GO" id="GO:0005634">
    <property type="term" value="C:nucleus"/>
    <property type="evidence" value="ECO:0007669"/>
    <property type="project" value="UniProtKB-SubCell"/>
</dbReference>
<dbReference type="HOGENOM" id="CLU_241903_0_0_1"/>
<dbReference type="FunFam" id="3.30.160.60:FF:002343">
    <property type="entry name" value="Zinc finger protein 33A"/>
    <property type="match status" value="1"/>
</dbReference>
<keyword evidence="3" id="KW-0677">Repeat</keyword>
<evidence type="ECO:0000256" key="2">
    <source>
        <dbReference type="ARBA" id="ARBA00022723"/>
    </source>
</evidence>
<keyword evidence="9" id="KW-0732">Signal</keyword>
<dbReference type="Proteomes" id="UP000019462">
    <property type="component" value="Unassembled WGS sequence"/>
</dbReference>
<sequence>MWKISSRAERAFLFAHLALALALALRICQQDTRYRSEAALKLACSSRPVPRVEVRQALPHSLPDDESLSPYRIFLPLAKERCDPSASGAQRPLRACDVTSVQPTVGRKGDLMDRASSEGGQDKVAPKARIPSFRSSRSAVGPSVFGACSVPATRGSLDQAVWARLASSQGGALQAIRNTFMPRRRATQPFAAESTSTSHSPSSHSHSHHRRPPRSSSRLRTWLLCEVSTRVAAGQRSKIEKLQKLRRGHARPPGSSKGRAAIRKLHAQQPVAGGTRHEQHRSERLPGMSDREARAAACLKHGISADPASFHHQSSLRSPTPSRVPHSPSPPFLHSPLSTLHQLQLRSRPLALRSCFLSDPKFLSAASEAALTANDATTARAESIAATASRLSVALDRAAPGTPQLCVGLVVVRSLAFDVNLVSRARAHRLHPGPSASPSHHARPSARLAASDSDSTDSAYLRRLALTGVRCDVTILLPRACSTARSSPSHYPTLHPPPSALTQASTRVPVPARLAQRVGPSDSACRPSASDCRTPILAQASRPRPRPSALRLWTSAAPFIRSIGALDRSASVRVLECNQPQNHQLKHRRVAHPSVASIHPSRASIIHYPPIMETASSSQQSGFFYHDPRQHQTPPNLGMNANFQQVRSDPYAPASLVPHTSYRESGYGDGRPFGFAPTTEQEARPQYHDAPTNAAHTSYAPGASYMSHPASMAGPSAFVTPGPINGHVHAALGPPTHSAPDEAADQQGPRNKRARKESPGRKAEAADTKDDSSSDDPNGQKSEGSGNVTMFQCRGFGDCRMVFTRSEHLARHVRKHTGERPFRCHCGKAFSRLDNLRQHAQTVHADTPDRNEMMMQELSSLHASLAQSAAQAQHAHAQVLGKSSSPGALIASHNHTGRRGKGGGKTSAANRAARGGGNDRSGSPVTSNPNAIHAAQQNSQGIYEPNPYPSVYESADPPASAPPATAFSTPGHPASMPIWSSHDPQYVQQGGQPVGFGVSMTPGAPGQPFEVAPHPSQQQAAHFASNSGSALRQEQATEFLAPHSSYHDEGLPPGHPSYMPPYDAYRRQPQELERRPSANIADASSLSAQAWRTNGPPLETALAGSYTGAEFEAAEGHTQRPSFSNPFWRNSTGGGAVASDDPYPAHYPATELAAGDSDSRSQYESTLSAHLHMRTPTLAKRARANSPPPSRGSIRASLDAGSAPLLPPPGSAHGRPSSSAQGSRPLTSQNRPVLPPLSSITPSASRPGTAAAMGGSRPGSMAAQRLPSIDQQLLATSAELDRVDEAQASSSYRPYTSPAGALAGDAVQGPKPFLPPSSLRSARPSLSQRGDARFGNPPDLTDRPSTTSTAARPNDRRPLTSGGSMVGRPRGSIQAGGDDLPPLSSTLALLDERREPRIASERRGSAFELSSTFVGDEGRRSRMGSSYGVRDDEAHPRLQTDSSELRTSPGNNASPFMFQPPPLPRESSASSWRLSVDRNGAGSGADWRRPSSSTAPDAHVISRRLGSSSGATLGFGLREDGGGSRPVSGSGRAAGASQLQLPPLRTTQGSSRPGSSAVASMLQSEETRPSSQRSTSWSRPLTSGDAPAPRFGSNGFARMSSSREGASSDGEDELGDRRRSLVHDLRGPAREELMRRPSTSAGAGSTRFAPRYHERNGSNSPLSRRDDV</sequence>
<evidence type="ECO:0000256" key="8">
    <source>
        <dbReference type="SAM" id="MobiDB-lite"/>
    </source>
</evidence>
<feature type="compositionally biased region" description="Basic and acidic residues" evidence="8">
    <location>
        <begin position="1429"/>
        <end position="1438"/>
    </location>
</feature>
<evidence type="ECO:0000256" key="3">
    <source>
        <dbReference type="ARBA" id="ARBA00022737"/>
    </source>
</evidence>
<feature type="domain" description="C2H2-type" evidence="10">
    <location>
        <begin position="791"/>
        <end position="821"/>
    </location>
</feature>
<accession>W3VDR6</accession>
<feature type="compositionally biased region" description="Polar residues" evidence="8">
    <location>
        <begin position="1439"/>
        <end position="1454"/>
    </location>
</feature>
<feature type="compositionally biased region" description="Polar residues" evidence="8">
    <location>
        <begin position="1216"/>
        <end position="1231"/>
    </location>
</feature>
<keyword evidence="2" id="KW-0479">Metal-binding</keyword>
<feature type="region of interest" description="Disordered" evidence="8">
    <location>
        <begin position="724"/>
        <end position="790"/>
    </location>
</feature>
<dbReference type="GO" id="GO:0008270">
    <property type="term" value="F:zinc ion binding"/>
    <property type="evidence" value="ECO:0007669"/>
    <property type="project" value="UniProtKB-KW"/>
</dbReference>
<keyword evidence="4 7" id="KW-0863">Zinc-finger</keyword>
<name>W3VDR6_MOEAP</name>
<comment type="subcellular location">
    <subcellularLocation>
        <location evidence="1">Nucleus</location>
    </subcellularLocation>
</comment>
<dbReference type="InterPro" id="IPR051059">
    <property type="entry name" value="VerF-like"/>
</dbReference>
<feature type="compositionally biased region" description="Polar residues" evidence="8">
    <location>
        <begin position="1119"/>
        <end position="1131"/>
    </location>
</feature>
<feature type="compositionally biased region" description="Basic and acidic residues" evidence="8">
    <location>
        <begin position="107"/>
        <end position="125"/>
    </location>
</feature>
<dbReference type="OrthoDB" id="10018191at2759"/>
<keyword evidence="5" id="KW-0862">Zinc</keyword>
<proteinExistence type="predicted"/>
<feature type="compositionally biased region" description="Basic and acidic residues" evidence="8">
    <location>
        <begin position="275"/>
        <end position="288"/>
    </location>
</feature>
<protein>
    <recommendedName>
        <fullName evidence="10">C2H2-type domain-containing protein</fullName>
    </recommendedName>
</protein>
<feature type="compositionally biased region" description="Polar residues" evidence="8">
    <location>
        <begin position="1015"/>
        <end position="1033"/>
    </location>
</feature>
<feature type="compositionally biased region" description="Polar residues" evidence="8">
    <location>
        <begin position="1082"/>
        <end position="1092"/>
    </location>
</feature>
<feature type="compositionally biased region" description="Basic and acidic residues" evidence="8">
    <location>
        <begin position="756"/>
        <end position="772"/>
    </location>
</feature>
<feature type="region of interest" description="Disordered" evidence="8">
    <location>
        <begin position="1073"/>
        <end position="1096"/>
    </location>
</feature>
<evidence type="ECO:0000259" key="10">
    <source>
        <dbReference type="PROSITE" id="PS50157"/>
    </source>
</evidence>
<dbReference type="SUPFAM" id="SSF57667">
    <property type="entry name" value="beta-beta-alpha zinc fingers"/>
    <property type="match status" value="1"/>
</dbReference>
<feature type="region of interest" description="Disordered" evidence="8">
    <location>
        <begin position="1044"/>
        <end position="1063"/>
    </location>
</feature>
<feature type="region of interest" description="Disordered" evidence="8">
    <location>
        <begin position="187"/>
        <end position="217"/>
    </location>
</feature>
<organism evidence="11 12">
    <name type="scientific">Moesziomyces aphidis</name>
    <name type="common">Pseudozyma aphidis</name>
    <dbReference type="NCBI Taxonomy" id="84754"/>
    <lineage>
        <taxon>Eukaryota</taxon>
        <taxon>Fungi</taxon>
        <taxon>Dikarya</taxon>
        <taxon>Basidiomycota</taxon>
        <taxon>Ustilaginomycotina</taxon>
        <taxon>Ustilaginomycetes</taxon>
        <taxon>Ustilaginales</taxon>
        <taxon>Ustilaginaceae</taxon>
        <taxon>Moesziomyces</taxon>
    </lineage>
</organism>
<feature type="signal peptide" evidence="9">
    <location>
        <begin position="1"/>
        <end position="24"/>
    </location>
</feature>
<feature type="compositionally biased region" description="Low complexity" evidence="8">
    <location>
        <begin position="985"/>
        <end position="998"/>
    </location>
</feature>
<feature type="chain" id="PRO_5004832975" description="C2H2-type domain-containing protein" evidence="9">
    <location>
        <begin position="25"/>
        <end position="1668"/>
    </location>
</feature>
<evidence type="ECO:0000256" key="6">
    <source>
        <dbReference type="ARBA" id="ARBA00023242"/>
    </source>
</evidence>
<reference evidence="11 12" key="1">
    <citation type="journal article" date="2014" name="Genome Announc.">
        <title>Genome sequence of the basidiomycetous fungus Pseudozyma aphidis DSM70725, an efficient producer of biosurfactant mannosylerythritol lipids.</title>
        <authorList>
            <person name="Lorenz S."/>
            <person name="Guenther M."/>
            <person name="Grumaz C."/>
            <person name="Rupp S."/>
            <person name="Zibek S."/>
            <person name="Sohn K."/>
        </authorList>
    </citation>
    <scope>NUCLEOTIDE SEQUENCE [LARGE SCALE GENOMIC DNA]</scope>
    <source>
        <strain evidence="12">ATCC 32657 / CBS 517.83 / DSM 70725 / JCM 10318 / NBRC 10182 / NRRL Y-7954 / St-0401</strain>
    </source>
</reference>
<dbReference type="GO" id="GO:0000785">
    <property type="term" value="C:chromatin"/>
    <property type="evidence" value="ECO:0007669"/>
    <property type="project" value="TreeGrafter"/>
</dbReference>
<feature type="region of interest" description="Disordered" evidence="8">
    <location>
        <begin position="235"/>
        <end position="288"/>
    </location>
</feature>
<evidence type="ECO:0000256" key="4">
    <source>
        <dbReference type="ARBA" id="ARBA00022771"/>
    </source>
</evidence>
<feature type="region of interest" description="Disordered" evidence="8">
    <location>
        <begin position="1285"/>
        <end position="1668"/>
    </location>
</feature>
<dbReference type="SMART" id="SM00355">
    <property type="entry name" value="ZnF_C2H2"/>
    <property type="match status" value="2"/>
</dbReference>
<feature type="region of interest" description="Disordered" evidence="8">
    <location>
        <begin position="430"/>
        <end position="454"/>
    </location>
</feature>
<dbReference type="Pfam" id="PF00096">
    <property type="entry name" value="zf-C2H2"/>
    <property type="match status" value="1"/>
</dbReference>
<dbReference type="InterPro" id="IPR036236">
    <property type="entry name" value="Znf_C2H2_sf"/>
</dbReference>
<dbReference type="EMBL" id="AWNI01000042">
    <property type="protein sequence ID" value="ETS59689.1"/>
    <property type="molecule type" value="Genomic_DNA"/>
</dbReference>
<feature type="compositionally biased region" description="Polar residues" evidence="8">
    <location>
        <begin position="1545"/>
        <end position="1581"/>
    </location>
</feature>
<feature type="compositionally biased region" description="Basic and acidic residues" evidence="8">
    <location>
        <begin position="1615"/>
        <end position="1635"/>
    </location>
</feature>
<feature type="compositionally biased region" description="Low complexity" evidence="8">
    <location>
        <begin position="1316"/>
        <end position="1329"/>
    </location>
</feature>
<feature type="region of interest" description="Disordered" evidence="8">
    <location>
        <begin position="1113"/>
        <end position="1262"/>
    </location>
</feature>
<feature type="compositionally biased region" description="Low complexity" evidence="8">
    <location>
        <begin position="1525"/>
        <end position="1537"/>
    </location>
</feature>
<feature type="compositionally biased region" description="Polar residues" evidence="8">
    <location>
        <begin position="924"/>
        <end position="941"/>
    </location>
</feature>
<feature type="region of interest" description="Disordered" evidence="8">
    <location>
        <begin position="873"/>
        <end position="1033"/>
    </location>
</feature>
<comment type="caution">
    <text evidence="11">The sequence shown here is derived from an EMBL/GenBank/DDBJ whole genome shotgun (WGS) entry which is preliminary data.</text>
</comment>
<feature type="domain" description="C2H2-type" evidence="10">
    <location>
        <begin position="822"/>
        <end position="849"/>
    </location>
</feature>
<feature type="compositionally biased region" description="Low complexity" evidence="8">
    <location>
        <begin position="194"/>
        <end position="204"/>
    </location>
</feature>
<dbReference type="PANTHER" id="PTHR40626">
    <property type="entry name" value="MIP31509P"/>
    <property type="match status" value="1"/>
</dbReference>